<gene>
    <name evidence="1" type="ORF">XTPLMG730_3504</name>
</gene>
<evidence type="ECO:0000313" key="1">
    <source>
        <dbReference type="EMBL" id="CTP92476.1"/>
    </source>
</evidence>
<dbReference type="Proteomes" id="UP000045978">
    <property type="component" value="Unassembled WGS sequence"/>
</dbReference>
<dbReference type="EMBL" id="CXOJ01000097">
    <property type="protein sequence ID" value="CTP92476.1"/>
    <property type="molecule type" value="Genomic_DNA"/>
</dbReference>
<accession>A0A0K3A309</accession>
<sequence>MDNDIVEIKDDQLDEIAGAMEECKPGQVPTNVYIRSTGRWSTGCD</sequence>
<organism evidence="1 2">
    <name type="scientific">Xanthomonas graminis pv. phlei</name>
    <dbReference type="NCBI Taxonomy" id="487906"/>
    <lineage>
        <taxon>Bacteria</taxon>
        <taxon>Pseudomonadati</taxon>
        <taxon>Pseudomonadota</taxon>
        <taxon>Gammaproteobacteria</taxon>
        <taxon>Lysobacterales</taxon>
        <taxon>Lysobacteraceae</taxon>
        <taxon>Xanthomonas</taxon>
        <taxon>Xanthomonas translucens group</taxon>
        <taxon>Xanthomonas graminis</taxon>
    </lineage>
</organism>
<protein>
    <submittedName>
        <fullName evidence="1">Uncharacterized protein</fullName>
    </submittedName>
</protein>
<name>A0A0K3A309_9XANT</name>
<evidence type="ECO:0000313" key="2">
    <source>
        <dbReference type="Proteomes" id="UP000045978"/>
    </source>
</evidence>
<dbReference type="RefSeq" id="WP_003475730.1">
    <property type="nucleotide sequence ID" value="NZ_CP076251.1"/>
</dbReference>
<proteinExistence type="predicted"/>
<dbReference type="AlphaFoldDB" id="A0A0K3A309"/>
<reference evidence="1 2" key="1">
    <citation type="submission" date="2015-07" db="EMBL/GenBank/DDBJ databases">
        <authorList>
            <person name="Noorani M."/>
        </authorList>
    </citation>
    <scope>NUCLEOTIDE SEQUENCE [LARGE SCALE GENOMIC DNA]</scope>
    <source>
        <strain evidence="1">LMG730</strain>
    </source>
</reference>